<reference evidence="1 2" key="1">
    <citation type="journal article" date="2021" name="Hortic Res">
        <title>High-quality reference genome and annotation aids understanding of berry development for evergreen blueberry (Vaccinium darrowii).</title>
        <authorList>
            <person name="Yu J."/>
            <person name="Hulse-Kemp A.M."/>
            <person name="Babiker E."/>
            <person name="Staton M."/>
        </authorList>
    </citation>
    <scope>NUCLEOTIDE SEQUENCE [LARGE SCALE GENOMIC DNA]</scope>
    <source>
        <strain evidence="2">cv. NJ 8807/NJ 8810</strain>
        <tissue evidence="1">Young leaf</tissue>
    </source>
</reference>
<organism evidence="1 2">
    <name type="scientific">Vaccinium darrowii</name>
    <dbReference type="NCBI Taxonomy" id="229202"/>
    <lineage>
        <taxon>Eukaryota</taxon>
        <taxon>Viridiplantae</taxon>
        <taxon>Streptophyta</taxon>
        <taxon>Embryophyta</taxon>
        <taxon>Tracheophyta</taxon>
        <taxon>Spermatophyta</taxon>
        <taxon>Magnoliopsida</taxon>
        <taxon>eudicotyledons</taxon>
        <taxon>Gunneridae</taxon>
        <taxon>Pentapetalae</taxon>
        <taxon>asterids</taxon>
        <taxon>Ericales</taxon>
        <taxon>Ericaceae</taxon>
        <taxon>Vaccinioideae</taxon>
        <taxon>Vaccinieae</taxon>
        <taxon>Vaccinium</taxon>
    </lineage>
</organism>
<evidence type="ECO:0000313" key="2">
    <source>
        <dbReference type="Proteomes" id="UP000828048"/>
    </source>
</evidence>
<protein>
    <submittedName>
        <fullName evidence="1">Uncharacterized protein</fullName>
    </submittedName>
</protein>
<proteinExistence type="predicted"/>
<comment type="caution">
    <text evidence="1">The sequence shown here is derived from an EMBL/GenBank/DDBJ whole genome shotgun (WGS) entry which is preliminary data.</text>
</comment>
<gene>
    <name evidence="1" type="ORF">Vadar_019583</name>
</gene>
<dbReference type="EMBL" id="CM037153">
    <property type="protein sequence ID" value="KAH7858059.1"/>
    <property type="molecule type" value="Genomic_DNA"/>
</dbReference>
<name>A0ACB7YXQ1_9ERIC</name>
<keyword evidence="2" id="KW-1185">Reference proteome</keyword>
<evidence type="ECO:0000313" key="1">
    <source>
        <dbReference type="EMBL" id="KAH7858059.1"/>
    </source>
</evidence>
<sequence length="205" mass="23214">MDENGKNKINKYHQFLKITLQFLGSVSLLSLLISYSDLSQFFHQYYCQISSVLFPVLSLTLERKYMFLVCNGIVAFLAKSFSVTSYSPSGPYRFTSYSPSGPYTTDTFLKSNEHGMIPIRETEAPLDHEGAAIGRESRAKIKEIDDDNDDARIAKSRYLVPLLSEEAGGNEANMSTDELNRKFDEFIRKTKEEIRIGAQLQPIDA</sequence>
<dbReference type="Proteomes" id="UP000828048">
    <property type="component" value="Chromosome 3"/>
</dbReference>
<accession>A0ACB7YXQ1</accession>